<proteinExistence type="predicted"/>
<organism evidence="1 2">
    <name type="scientific">Dunaliella salina</name>
    <name type="common">Green alga</name>
    <name type="synonym">Protococcus salinus</name>
    <dbReference type="NCBI Taxonomy" id="3046"/>
    <lineage>
        <taxon>Eukaryota</taxon>
        <taxon>Viridiplantae</taxon>
        <taxon>Chlorophyta</taxon>
        <taxon>core chlorophytes</taxon>
        <taxon>Chlorophyceae</taxon>
        <taxon>CS clade</taxon>
        <taxon>Chlamydomonadales</taxon>
        <taxon>Dunaliellaceae</taxon>
        <taxon>Dunaliella</taxon>
    </lineage>
</organism>
<evidence type="ECO:0000313" key="2">
    <source>
        <dbReference type="Proteomes" id="UP000815325"/>
    </source>
</evidence>
<reference evidence="1" key="1">
    <citation type="submission" date="2017-08" db="EMBL/GenBank/DDBJ databases">
        <authorList>
            <person name="Polle J.E."/>
            <person name="Barry K."/>
            <person name="Cushman J."/>
            <person name="Schmutz J."/>
            <person name="Tran D."/>
            <person name="Hathwaick L.T."/>
            <person name="Yim W.C."/>
            <person name="Jenkins J."/>
            <person name="Mckie-Krisberg Z.M."/>
            <person name="Prochnik S."/>
            <person name="Lindquist E."/>
            <person name="Dockter R.B."/>
            <person name="Adam C."/>
            <person name="Molina H."/>
            <person name="Bunkerborg J."/>
            <person name="Jin E."/>
            <person name="Buchheim M."/>
            <person name="Magnuson J."/>
        </authorList>
    </citation>
    <scope>NUCLEOTIDE SEQUENCE</scope>
    <source>
        <strain evidence="1">CCAP 19/18</strain>
    </source>
</reference>
<comment type="caution">
    <text evidence="1">The sequence shown here is derived from an EMBL/GenBank/DDBJ whole genome shotgun (WGS) entry which is preliminary data.</text>
</comment>
<evidence type="ECO:0000313" key="1">
    <source>
        <dbReference type="EMBL" id="KAF5832484.1"/>
    </source>
</evidence>
<dbReference type="EMBL" id="MU069869">
    <property type="protein sequence ID" value="KAF5832484.1"/>
    <property type="molecule type" value="Genomic_DNA"/>
</dbReference>
<protein>
    <recommendedName>
        <fullName evidence="3">Encoded protein</fullName>
    </recommendedName>
</protein>
<evidence type="ECO:0008006" key="3">
    <source>
        <dbReference type="Google" id="ProtNLM"/>
    </source>
</evidence>
<gene>
    <name evidence="1" type="ORF">DUNSADRAFT_11606</name>
</gene>
<sequence>MGSKQPFSVHNILGKPPHDIKVEDVYSVEKQLGALGSRRSKYIALARPLAHPAFASIECCPFCSVASAQKDG</sequence>
<keyword evidence="2" id="KW-1185">Reference proteome</keyword>
<name>A0ABQ7GD12_DUNSA</name>
<dbReference type="Proteomes" id="UP000815325">
    <property type="component" value="Unassembled WGS sequence"/>
</dbReference>
<accession>A0ABQ7GD12</accession>